<feature type="non-terminal residue" evidence="1">
    <location>
        <position position="1"/>
    </location>
</feature>
<dbReference type="RefSeq" id="XP_041165709.1">
    <property type="nucleotide sequence ID" value="XM_041297165.1"/>
</dbReference>
<comment type="caution">
    <text evidence="1">The sequence shown here is derived from an EMBL/GenBank/DDBJ whole genome shotgun (WGS) entry which is preliminary data.</text>
</comment>
<dbReference type="GeneID" id="64590929"/>
<dbReference type="Proteomes" id="UP000719766">
    <property type="component" value="Unassembled WGS sequence"/>
</dbReference>
<name>A0A9P7DTM7_9AGAM</name>
<accession>A0A9P7DTM7</accession>
<keyword evidence="2" id="KW-1185">Reference proteome</keyword>
<evidence type="ECO:0000313" key="1">
    <source>
        <dbReference type="EMBL" id="KAG1802812.1"/>
    </source>
</evidence>
<sequence>LWTPAGLPLRIPTLSWFWSVEVELGGPDQSWNEEFYQVHWLQEKALQDRWKEEMILVQLEMDWTCNFFMWKATQWGDQMQESLVKRLLGHASYSRRQFRMYSLLAQDAQAAF</sequence>
<protein>
    <submittedName>
        <fullName evidence="1">Uncharacterized protein</fullName>
    </submittedName>
</protein>
<dbReference type="OrthoDB" id="3265433at2759"/>
<evidence type="ECO:0000313" key="2">
    <source>
        <dbReference type="Proteomes" id="UP000719766"/>
    </source>
</evidence>
<gene>
    <name evidence="1" type="ORF">HD556DRAFT_1227489</name>
</gene>
<dbReference type="EMBL" id="JABBWE010000005">
    <property type="protein sequence ID" value="KAG1802812.1"/>
    <property type="molecule type" value="Genomic_DNA"/>
</dbReference>
<organism evidence="1 2">
    <name type="scientific">Suillus plorans</name>
    <dbReference type="NCBI Taxonomy" id="116603"/>
    <lineage>
        <taxon>Eukaryota</taxon>
        <taxon>Fungi</taxon>
        <taxon>Dikarya</taxon>
        <taxon>Basidiomycota</taxon>
        <taxon>Agaricomycotina</taxon>
        <taxon>Agaricomycetes</taxon>
        <taxon>Agaricomycetidae</taxon>
        <taxon>Boletales</taxon>
        <taxon>Suillineae</taxon>
        <taxon>Suillaceae</taxon>
        <taxon>Suillus</taxon>
    </lineage>
</organism>
<reference evidence="1" key="1">
    <citation type="journal article" date="2020" name="New Phytol.">
        <title>Comparative genomics reveals dynamic genome evolution in host specialist ectomycorrhizal fungi.</title>
        <authorList>
            <person name="Lofgren L.A."/>
            <person name="Nguyen N.H."/>
            <person name="Vilgalys R."/>
            <person name="Ruytinx J."/>
            <person name="Liao H.L."/>
            <person name="Branco S."/>
            <person name="Kuo A."/>
            <person name="LaButti K."/>
            <person name="Lipzen A."/>
            <person name="Andreopoulos W."/>
            <person name="Pangilinan J."/>
            <person name="Riley R."/>
            <person name="Hundley H."/>
            <person name="Na H."/>
            <person name="Barry K."/>
            <person name="Grigoriev I.V."/>
            <person name="Stajich J.E."/>
            <person name="Kennedy P.G."/>
        </authorList>
    </citation>
    <scope>NUCLEOTIDE SEQUENCE</scope>
    <source>
        <strain evidence="1">S12</strain>
    </source>
</reference>
<proteinExistence type="predicted"/>
<dbReference type="AlphaFoldDB" id="A0A9P7DTM7"/>